<proteinExistence type="predicted"/>
<dbReference type="AlphaFoldDB" id="A0A0F9VDQ3"/>
<organism evidence="1">
    <name type="scientific">marine sediment metagenome</name>
    <dbReference type="NCBI Taxonomy" id="412755"/>
    <lineage>
        <taxon>unclassified sequences</taxon>
        <taxon>metagenomes</taxon>
        <taxon>ecological metagenomes</taxon>
    </lineage>
</organism>
<reference evidence="1" key="1">
    <citation type="journal article" date="2015" name="Nature">
        <title>Complex archaea that bridge the gap between prokaryotes and eukaryotes.</title>
        <authorList>
            <person name="Spang A."/>
            <person name="Saw J.H."/>
            <person name="Jorgensen S.L."/>
            <person name="Zaremba-Niedzwiedzka K."/>
            <person name="Martijn J."/>
            <person name="Lind A.E."/>
            <person name="van Eijk R."/>
            <person name="Schleper C."/>
            <person name="Guy L."/>
            <person name="Ettema T.J."/>
        </authorList>
    </citation>
    <scope>NUCLEOTIDE SEQUENCE</scope>
</reference>
<dbReference type="EMBL" id="LAZR01000574">
    <property type="protein sequence ID" value="KKN63923.1"/>
    <property type="molecule type" value="Genomic_DNA"/>
</dbReference>
<comment type="caution">
    <text evidence="1">The sequence shown here is derived from an EMBL/GenBank/DDBJ whole genome shotgun (WGS) entry which is preliminary data.</text>
</comment>
<name>A0A0F9VDQ3_9ZZZZ</name>
<protein>
    <submittedName>
        <fullName evidence="1">Uncharacterized protein</fullName>
    </submittedName>
</protein>
<gene>
    <name evidence="1" type="ORF">LCGC14_0496960</name>
</gene>
<sequence>MRSSKNSFALWNKKNLSWVMNPPKKLKKKMVFQCPHCDRIFPEIGLHTIKDLKFKVSFDLDSREFNLSDWICTKCASEINFETLSQELKNFINNLFIKNIQMKYLQPVLMIVKIKGGKEISGKALETGATYKSNQSAINYICGSCKNKNQFLTIRPNTKKIYQCRKCGFLNIVQTEFNTMGNLKNI</sequence>
<evidence type="ECO:0000313" key="1">
    <source>
        <dbReference type="EMBL" id="KKN63923.1"/>
    </source>
</evidence>
<accession>A0A0F9VDQ3</accession>